<protein>
    <submittedName>
        <fullName evidence="1">Uncharacterized protein</fullName>
    </submittedName>
</protein>
<dbReference type="EMBL" id="CAKJVE010000004">
    <property type="protein sequence ID" value="CAG9705736.1"/>
    <property type="molecule type" value="Genomic_DNA"/>
</dbReference>
<dbReference type="RefSeq" id="WP_210888215.1">
    <property type="nucleotide sequence ID" value="NZ_CAKJVE010000004.1"/>
</dbReference>
<name>A0AA86JER2_9CLOT</name>
<organism evidence="1 2">
    <name type="scientific">Clostridium neonatale</name>
    <dbReference type="NCBI Taxonomy" id="137838"/>
    <lineage>
        <taxon>Bacteria</taxon>
        <taxon>Bacillati</taxon>
        <taxon>Bacillota</taxon>
        <taxon>Clostridia</taxon>
        <taxon>Eubacteriales</taxon>
        <taxon>Clostridiaceae</taxon>
        <taxon>Clostridium</taxon>
    </lineage>
</organism>
<dbReference type="AlphaFoldDB" id="A0AA86JER2"/>
<sequence length="108" mass="12652">MMDVYDYYITPEEYKIAESNGISKELVNKRVRLYAWDKHSAILLAPNKIKKYDESIKALLKVNGISEATFYKRISYGWTVERAATESVNFRKDIINKMINARRRNING</sequence>
<accession>A0AA86JER2</accession>
<comment type="caution">
    <text evidence="1">The sequence shown here is derived from an EMBL/GenBank/DDBJ whole genome shotgun (WGS) entry which is preliminary data.</text>
</comment>
<proteinExistence type="predicted"/>
<gene>
    <name evidence="1" type="ORF">CNEO_42032</name>
</gene>
<dbReference type="Proteomes" id="UP000789738">
    <property type="component" value="Unassembled WGS sequence"/>
</dbReference>
<reference evidence="1" key="1">
    <citation type="submission" date="2021-10" db="EMBL/GenBank/DDBJ databases">
        <authorList>
            <person name="Mesa V."/>
        </authorList>
    </citation>
    <scope>NUCLEOTIDE SEQUENCE</scope>
    <source>
        <strain evidence="1">CC3_PB</strain>
    </source>
</reference>
<evidence type="ECO:0000313" key="2">
    <source>
        <dbReference type="Proteomes" id="UP000789738"/>
    </source>
</evidence>
<evidence type="ECO:0000313" key="1">
    <source>
        <dbReference type="EMBL" id="CAG9705736.1"/>
    </source>
</evidence>